<evidence type="ECO:0000313" key="2">
    <source>
        <dbReference type="Proteomes" id="UP000663848"/>
    </source>
</evidence>
<dbReference type="PANTHER" id="PTHR46601">
    <property type="entry name" value="ULP_PROTEASE DOMAIN-CONTAINING PROTEIN"/>
    <property type="match status" value="1"/>
</dbReference>
<sequence>MSGASLTEFRSKAKLHLRKCRENKIKRLINKPSSSSFKSRQSFSKSLEKVKSSLPNCDRKQKVVNQHLAEKFGLVPKSKHQRITLQLADKLKTDVHNFYQRDDISYQLPDENKSVDLSRSSFADLRPVFVVSKSALAHRNCLCVYHENVRLLLKDVDKYVDGTHCSSLSTFTDSLVCSTNNEECMFGCCSICKDFFSENIQENVSNSNSKITWS</sequence>
<dbReference type="Proteomes" id="UP000663848">
    <property type="component" value="Unassembled WGS sequence"/>
</dbReference>
<evidence type="ECO:0000313" key="1">
    <source>
        <dbReference type="EMBL" id="CAF4670153.1"/>
    </source>
</evidence>
<name>A0A821GHM7_9BILA</name>
<organism evidence="1 2">
    <name type="scientific">Rotaria socialis</name>
    <dbReference type="NCBI Taxonomy" id="392032"/>
    <lineage>
        <taxon>Eukaryota</taxon>
        <taxon>Metazoa</taxon>
        <taxon>Spiralia</taxon>
        <taxon>Gnathifera</taxon>
        <taxon>Rotifera</taxon>
        <taxon>Eurotatoria</taxon>
        <taxon>Bdelloidea</taxon>
        <taxon>Philodinida</taxon>
        <taxon>Philodinidae</taxon>
        <taxon>Rotaria</taxon>
    </lineage>
</organism>
<accession>A0A821GHM7</accession>
<dbReference type="EMBL" id="CAJOBR010002278">
    <property type="protein sequence ID" value="CAF4670153.1"/>
    <property type="molecule type" value="Genomic_DNA"/>
</dbReference>
<proteinExistence type="predicted"/>
<comment type="caution">
    <text evidence="1">The sequence shown here is derived from an EMBL/GenBank/DDBJ whole genome shotgun (WGS) entry which is preliminary data.</text>
</comment>
<reference evidence="1" key="1">
    <citation type="submission" date="2021-02" db="EMBL/GenBank/DDBJ databases">
        <authorList>
            <person name="Nowell W R."/>
        </authorList>
    </citation>
    <scope>NUCLEOTIDE SEQUENCE</scope>
</reference>
<dbReference type="AlphaFoldDB" id="A0A821GHM7"/>
<gene>
    <name evidence="1" type="ORF">QYT958_LOCUS16007</name>
</gene>
<protein>
    <submittedName>
        <fullName evidence="1">Uncharacterized protein</fullName>
    </submittedName>
</protein>
<dbReference type="PANTHER" id="PTHR46601:SF2">
    <property type="entry name" value="UBIQUITIN-LIKE PROTEASE FAMILY PROFILE DOMAIN-CONTAINING PROTEIN"/>
    <property type="match status" value="1"/>
</dbReference>